<protein>
    <submittedName>
        <fullName evidence="1">Putative MxaL-like protein</fullName>
    </submittedName>
</protein>
<dbReference type="SUPFAM" id="SSF53300">
    <property type="entry name" value="vWA-like"/>
    <property type="match status" value="1"/>
</dbReference>
<dbReference type="HOGENOM" id="CLU_064961_0_0_4"/>
<reference evidence="2" key="1">
    <citation type="submission" date="2006-12" db="EMBL/GenBank/DDBJ databases">
        <title>Complete sequence of chromosome 1 of Verminephrobacter eiseniae EF01-2.</title>
        <authorList>
            <person name="Copeland A."/>
            <person name="Lucas S."/>
            <person name="Lapidus A."/>
            <person name="Barry K."/>
            <person name="Detter J.C."/>
            <person name="Glavina del Rio T."/>
            <person name="Dalin E."/>
            <person name="Tice H."/>
            <person name="Pitluck S."/>
            <person name="Chertkov O."/>
            <person name="Brettin T."/>
            <person name="Bruce D."/>
            <person name="Han C."/>
            <person name="Tapia R."/>
            <person name="Gilna P."/>
            <person name="Schmutz J."/>
            <person name="Larimer F."/>
            <person name="Land M."/>
            <person name="Hauser L."/>
            <person name="Kyrpides N."/>
            <person name="Kim E."/>
            <person name="Stahl D."/>
            <person name="Richardson P."/>
        </authorList>
    </citation>
    <scope>NUCLEOTIDE SEQUENCE [LARGE SCALE GENOMIC DNA]</scope>
    <source>
        <strain evidence="2">EF01-2</strain>
    </source>
</reference>
<keyword evidence="2" id="KW-1185">Reference proteome</keyword>
<accession>A1WQ26</accession>
<dbReference type="EMBL" id="CP000542">
    <property type="protein sequence ID" value="ABM59733.1"/>
    <property type="molecule type" value="Genomic_DNA"/>
</dbReference>
<dbReference type="Gene3D" id="3.40.50.410">
    <property type="entry name" value="von Willebrand factor, type A domain"/>
    <property type="match status" value="1"/>
</dbReference>
<dbReference type="AlphaFoldDB" id="A1WQ26"/>
<name>A1WQ26_VEREI</name>
<sequence>MRLRALAERLLGLLFARGHWLLTLAALLLLAAVRMPPLTLPRATFRYMVTFDITQSMNVEDMGSPAAPVSRLAYARSAMREALKHLPCGSEVGWAVFSDYRALPLLMPLEVCAHYDALLSSLERIDARMAWVNASNITKGFYWVLRMGRSIGDGTRVVFITDGHESPPLRPSEHSMQNATPGESAGWLVGVGGDRPVPIPKSDPDGQRIGYWRADEVVQRNAISDTATPGPSQEHLSALHEAHLQSLAKQAGLGYRRLASPEALTSALLDAALAQRKPVRTDVHWLPAALALLLMIWHFLPALPRSPWRGLQRKQR</sequence>
<dbReference type="eggNOG" id="COG2304">
    <property type="taxonomic scope" value="Bacteria"/>
</dbReference>
<gene>
    <name evidence="1" type="ordered locus">Veis_4028</name>
</gene>
<dbReference type="STRING" id="391735.Veis_4028"/>
<organism evidence="1 2">
    <name type="scientific">Verminephrobacter eiseniae (strain EF01-2)</name>
    <dbReference type="NCBI Taxonomy" id="391735"/>
    <lineage>
        <taxon>Bacteria</taxon>
        <taxon>Pseudomonadati</taxon>
        <taxon>Pseudomonadota</taxon>
        <taxon>Betaproteobacteria</taxon>
        <taxon>Burkholderiales</taxon>
        <taxon>Comamonadaceae</taxon>
        <taxon>Verminephrobacter</taxon>
    </lineage>
</organism>
<dbReference type="InterPro" id="IPR036465">
    <property type="entry name" value="vWFA_dom_sf"/>
</dbReference>
<dbReference type="KEGG" id="vei:Veis_4028"/>
<dbReference type="Proteomes" id="UP000000374">
    <property type="component" value="Chromosome"/>
</dbReference>
<evidence type="ECO:0000313" key="2">
    <source>
        <dbReference type="Proteomes" id="UP000000374"/>
    </source>
</evidence>
<proteinExistence type="predicted"/>
<evidence type="ECO:0000313" key="1">
    <source>
        <dbReference type="EMBL" id="ABM59733.1"/>
    </source>
</evidence>